<protein>
    <submittedName>
        <fullName evidence="2">F0F1-type ATP synthase assembly protein I</fullName>
    </submittedName>
</protein>
<gene>
    <name evidence="2" type="ORF">QOZ94_003747</name>
</gene>
<evidence type="ECO:0000313" key="3">
    <source>
        <dbReference type="Proteomes" id="UP001241747"/>
    </source>
</evidence>
<comment type="caution">
    <text evidence="2">The sequence shown here is derived from an EMBL/GenBank/DDBJ whole genome shotgun (WGS) entry which is preliminary data.</text>
</comment>
<dbReference type="Proteomes" id="UP001241747">
    <property type="component" value="Unassembled WGS sequence"/>
</dbReference>
<dbReference type="EMBL" id="JAUSVY010000011">
    <property type="protein sequence ID" value="MDQ0506932.1"/>
    <property type="molecule type" value="Genomic_DNA"/>
</dbReference>
<sequence length="35" mass="3716">MIYLALSLWPELLAAVAIGAVTGYLLERVRTGGTP</sequence>
<keyword evidence="1" id="KW-1133">Transmembrane helix</keyword>
<evidence type="ECO:0000313" key="2">
    <source>
        <dbReference type="EMBL" id="MDQ0506932.1"/>
    </source>
</evidence>
<keyword evidence="1" id="KW-0812">Transmembrane</keyword>
<feature type="transmembrane region" description="Helical" evidence="1">
    <location>
        <begin position="6"/>
        <end position="26"/>
    </location>
</feature>
<organism evidence="2 3">
    <name type="scientific">Xanthobacter agilis</name>
    <dbReference type="NCBI Taxonomy" id="47492"/>
    <lineage>
        <taxon>Bacteria</taxon>
        <taxon>Pseudomonadati</taxon>
        <taxon>Pseudomonadota</taxon>
        <taxon>Alphaproteobacteria</taxon>
        <taxon>Hyphomicrobiales</taxon>
        <taxon>Xanthobacteraceae</taxon>
        <taxon>Xanthobacter</taxon>
    </lineage>
</organism>
<keyword evidence="1" id="KW-0472">Membrane</keyword>
<reference evidence="2 3" key="1">
    <citation type="submission" date="2023-07" db="EMBL/GenBank/DDBJ databases">
        <title>Genomic Encyclopedia of Type Strains, Phase IV (KMG-IV): sequencing the most valuable type-strain genomes for metagenomic binning, comparative biology and taxonomic classification.</title>
        <authorList>
            <person name="Goeker M."/>
        </authorList>
    </citation>
    <scope>NUCLEOTIDE SEQUENCE [LARGE SCALE GENOMIC DNA]</scope>
    <source>
        <strain evidence="2 3">DSM 3770</strain>
    </source>
</reference>
<proteinExistence type="predicted"/>
<evidence type="ECO:0000256" key="1">
    <source>
        <dbReference type="SAM" id="Phobius"/>
    </source>
</evidence>
<name>A0ABU0LIG5_XANAG</name>
<accession>A0ABU0LIG5</accession>
<keyword evidence="3" id="KW-1185">Reference proteome</keyword>